<name>A0A6G0VTC3_APHCR</name>
<proteinExistence type="predicted"/>
<protein>
    <submittedName>
        <fullName evidence="2">Uncharacterized protein</fullName>
    </submittedName>
</protein>
<dbReference type="EMBL" id="VUJU01012160">
    <property type="protein sequence ID" value="KAF0708523.1"/>
    <property type="molecule type" value="Genomic_DNA"/>
</dbReference>
<sequence length="289" mass="30781">TFLRSPCACVISTWNVGICPDADPIVFSRHISVKRVLIAVVRSDMFSAEATVSFLARSTAIVCSIKPNCWFIILISVLSAFSIGFFFGLLSSPGLGGPRLFEAGSSVSMAPLSFSPVIGGSTGLPPPRSLSTSVSNISAVRSVVVCAFLVPSFDNDPQDEHLSWQPDLCFSESDLPGREAPKRFVYVTGVFMLEVLVRSGIGLSRTKVSAISLLAPDGLSGRAGSPRKGGLSSTTNLVATVDSVEALNDATRVFAKCQALFNKQNQSTQCADQIKEILGRYLIVPKATR</sequence>
<organism evidence="2 3">
    <name type="scientific">Aphis craccivora</name>
    <name type="common">Cowpea aphid</name>
    <dbReference type="NCBI Taxonomy" id="307492"/>
    <lineage>
        <taxon>Eukaryota</taxon>
        <taxon>Metazoa</taxon>
        <taxon>Ecdysozoa</taxon>
        <taxon>Arthropoda</taxon>
        <taxon>Hexapoda</taxon>
        <taxon>Insecta</taxon>
        <taxon>Pterygota</taxon>
        <taxon>Neoptera</taxon>
        <taxon>Paraneoptera</taxon>
        <taxon>Hemiptera</taxon>
        <taxon>Sternorrhyncha</taxon>
        <taxon>Aphidomorpha</taxon>
        <taxon>Aphidoidea</taxon>
        <taxon>Aphididae</taxon>
        <taxon>Aphidini</taxon>
        <taxon>Aphis</taxon>
        <taxon>Aphis</taxon>
    </lineage>
</organism>
<evidence type="ECO:0000256" key="1">
    <source>
        <dbReference type="SAM" id="Phobius"/>
    </source>
</evidence>
<keyword evidence="1" id="KW-1133">Transmembrane helix</keyword>
<keyword evidence="1" id="KW-0472">Membrane</keyword>
<keyword evidence="1" id="KW-0812">Transmembrane</keyword>
<reference evidence="2 3" key="1">
    <citation type="submission" date="2019-08" db="EMBL/GenBank/DDBJ databases">
        <title>Whole genome of Aphis craccivora.</title>
        <authorList>
            <person name="Voronova N.V."/>
            <person name="Shulinski R.S."/>
            <person name="Bandarenka Y.V."/>
            <person name="Zhorov D.G."/>
            <person name="Warner D."/>
        </authorList>
    </citation>
    <scope>NUCLEOTIDE SEQUENCE [LARGE SCALE GENOMIC DNA]</scope>
    <source>
        <strain evidence="2">180601</strain>
        <tissue evidence="2">Whole Body</tissue>
    </source>
</reference>
<evidence type="ECO:0000313" key="3">
    <source>
        <dbReference type="Proteomes" id="UP000478052"/>
    </source>
</evidence>
<keyword evidence="3" id="KW-1185">Reference proteome</keyword>
<feature type="non-terminal residue" evidence="2">
    <location>
        <position position="289"/>
    </location>
</feature>
<gene>
    <name evidence="2" type="ORF">FWK35_00027248</name>
</gene>
<feature type="transmembrane region" description="Helical" evidence="1">
    <location>
        <begin position="70"/>
        <end position="90"/>
    </location>
</feature>
<accession>A0A6G0VTC3</accession>
<comment type="caution">
    <text evidence="2">The sequence shown here is derived from an EMBL/GenBank/DDBJ whole genome shotgun (WGS) entry which is preliminary data.</text>
</comment>
<feature type="non-terminal residue" evidence="2">
    <location>
        <position position="1"/>
    </location>
</feature>
<dbReference type="Proteomes" id="UP000478052">
    <property type="component" value="Unassembled WGS sequence"/>
</dbReference>
<dbReference type="AlphaFoldDB" id="A0A6G0VTC3"/>
<evidence type="ECO:0000313" key="2">
    <source>
        <dbReference type="EMBL" id="KAF0708523.1"/>
    </source>
</evidence>